<evidence type="ECO:0000313" key="2">
    <source>
        <dbReference type="Proteomes" id="UP001501508"/>
    </source>
</evidence>
<dbReference type="Proteomes" id="UP001501508">
    <property type="component" value="Unassembled WGS sequence"/>
</dbReference>
<name>A0ABP8LQP2_9BACT</name>
<dbReference type="Gene3D" id="3.30.300.20">
    <property type="match status" value="1"/>
</dbReference>
<dbReference type="InterPro" id="IPR036102">
    <property type="entry name" value="OsmC/Ohrsf"/>
</dbReference>
<gene>
    <name evidence="1" type="ORF">GCM10023091_06660</name>
</gene>
<proteinExistence type="predicted"/>
<dbReference type="PANTHER" id="PTHR39624:SF2">
    <property type="entry name" value="OSMC-LIKE PROTEIN"/>
    <property type="match status" value="1"/>
</dbReference>
<keyword evidence="2" id="KW-1185">Reference proteome</keyword>
<dbReference type="PANTHER" id="PTHR39624">
    <property type="entry name" value="PROTEIN INVOLVED IN RIMO-MEDIATED BETA-METHYLTHIOLATION OF RIBOSOMAL PROTEIN S12 YCAO"/>
    <property type="match status" value="1"/>
</dbReference>
<evidence type="ECO:0000313" key="1">
    <source>
        <dbReference type="EMBL" id="GAA4433299.1"/>
    </source>
</evidence>
<reference evidence="2" key="1">
    <citation type="journal article" date="2019" name="Int. J. Syst. Evol. Microbiol.">
        <title>The Global Catalogue of Microorganisms (GCM) 10K type strain sequencing project: providing services to taxonomists for standard genome sequencing and annotation.</title>
        <authorList>
            <consortium name="The Broad Institute Genomics Platform"/>
            <consortium name="The Broad Institute Genome Sequencing Center for Infectious Disease"/>
            <person name="Wu L."/>
            <person name="Ma J."/>
        </authorList>
    </citation>
    <scope>NUCLEOTIDE SEQUENCE [LARGE SCALE GENOMIC DNA]</scope>
    <source>
        <strain evidence="2">JCM 31920</strain>
    </source>
</reference>
<dbReference type="Pfam" id="PF02566">
    <property type="entry name" value="OsmC"/>
    <property type="match status" value="1"/>
</dbReference>
<dbReference type="EMBL" id="BAABEY010000005">
    <property type="protein sequence ID" value="GAA4433299.1"/>
    <property type="molecule type" value="Genomic_DNA"/>
</dbReference>
<protein>
    <submittedName>
        <fullName evidence="1">OsmC family protein</fullName>
    </submittedName>
</protein>
<sequence length="136" mass="14935">MPTIQSQYLGELRTEAVHVKSGTLIQTDAPVDNQGKGELFSPSDLVAGAFTSCMMTIMGILAERVAISITGTTADTVKVMSPDLPRRIVRLEVTFRMKTERELTDAEKSKFEKAAHTCPVALSLHPDIEQAVVFNW</sequence>
<dbReference type="SUPFAM" id="SSF82784">
    <property type="entry name" value="OsmC-like"/>
    <property type="match status" value="1"/>
</dbReference>
<dbReference type="InterPro" id="IPR003718">
    <property type="entry name" value="OsmC/Ohr_fam"/>
</dbReference>
<organism evidence="1 2">
    <name type="scientific">Ravibacter arvi</name>
    <dbReference type="NCBI Taxonomy" id="2051041"/>
    <lineage>
        <taxon>Bacteria</taxon>
        <taxon>Pseudomonadati</taxon>
        <taxon>Bacteroidota</taxon>
        <taxon>Cytophagia</taxon>
        <taxon>Cytophagales</taxon>
        <taxon>Spirosomataceae</taxon>
        <taxon>Ravibacter</taxon>
    </lineage>
</organism>
<dbReference type="InterPro" id="IPR015946">
    <property type="entry name" value="KH_dom-like_a/b"/>
</dbReference>
<dbReference type="RefSeq" id="WP_345026627.1">
    <property type="nucleotide sequence ID" value="NZ_BAABEY010000005.1"/>
</dbReference>
<comment type="caution">
    <text evidence="1">The sequence shown here is derived from an EMBL/GenBank/DDBJ whole genome shotgun (WGS) entry which is preliminary data.</text>
</comment>
<accession>A0ABP8LQP2</accession>